<evidence type="ECO:0000256" key="7">
    <source>
        <dbReference type="ARBA" id="ARBA00023316"/>
    </source>
</evidence>
<comment type="caution">
    <text evidence="8">The sequence shown here is derived from an EMBL/GenBank/DDBJ whole genome shotgun (WGS) entry which is preliminary data.</text>
</comment>
<dbReference type="GO" id="GO:0016760">
    <property type="term" value="F:cellulose synthase (UDP-forming) activity"/>
    <property type="evidence" value="ECO:0007669"/>
    <property type="project" value="InterPro"/>
</dbReference>
<gene>
    <name evidence="8" type="primary">CSLE1_10</name>
    <name evidence="8" type="ORF">CFP56_006286</name>
</gene>
<keyword evidence="5" id="KW-1133">Transmembrane helix</keyword>
<dbReference type="PANTHER" id="PTHR13301">
    <property type="entry name" value="X-BOX TRANSCRIPTION FACTOR-RELATED"/>
    <property type="match status" value="1"/>
</dbReference>
<evidence type="ECO:0000256" key="4">
    <source>
        <dbReference type="ARBA" id="ARBA00022692"/>
    </source>
</evidence>
<evidence type="ECO:0000256" key="5">
    <source>
        <dbReference type="ARBA" id="ARBA00022989"/>
    </source>
</evidence>
<dbReference type="GO" id="GO:0071555">
    <property type="term" value="P:cell wall organization"/>
    <property type="evidence" value="ECO:0007669"/>
    <property type="project" value="UniProtKB-KW"/>
</dbReference>
<organism evidence="8 9">
    <name type="scientific">Quercus suber</name>
    <name type="common">Cork oak</name>
    <dbReference type="NCBI Taxonomy" id="58331"/>
    <lineage>
        <taxon>Eukaryota</taxon>
        <taxon>Viridiplantae</taxon>
        <taxon>Streptophyta</taxon>
        <taxon>Embryophyta</taxon>
        <taxon>Tracheophyta</taxon>
        <taxon>Spermatophyta</taxon>
        <taxon>Magnoliopsida</taxon>
        <taxon>eudicotyledons</taxon>
        <taxon>Gunneridae</taxon>
        <taxon>Pentapetalae</taxon>
        <taxon>rosids</taxon>
        <taxon>fabids</taxon>
        <taxon>Fagales</taxon>
        <taxon>Fagaceae</taxon>
        <taxon>Quercus</taxon>
    </lineage>
</organism>
<dbReference type="Proteomes" id="UP000237347">
    <property type="component" value="Unassembled WGS sequence"/>
</dbReference>
<evidence type="ECO:0000256" key="6">
    <source>
        <dbReference type="ARBA" id="ARBA00023136"/>
    </source>
</evidence>
<comment type="subcellular location">
    <subcellularLocation>
        <location evidence="1">Endomembrane system</location>
    </subcellularLocation>
</comment>
<proteinExistence type="predicted"/>
<reference evidence="8 9" key="1">
    <citation type="journal article" date="2018" name="Sci. Data">
        <title>The draft genome sequence of cork oak.</title>
        <authorList>
            <person name="Ramos A.M."/>
            <person name="Usie A."/>
            <person name="Barbosa P."/>
            <person name="Barros P.M."/>
            <person name="Capote T."/>
            <person name="Chaves I."/>
            <person name="Simoes F."/>
            <person name="Abreu I."/>
            <person name="Carrasquinho I."/>
            <person name="Faro C."/>
            <person name="Guimaraes J.B."/>
            <person name="Mendonca D."/>
            <person name="Nobrega F."/>
            <person name="Rodrigues L."/>
            <person name="Saibo N.J.M."/>
            <person name="Varela M.C."/>
            <person name="Egas C."/>
            <person name="Matos J."/>
            <person name="Miguel C.M."/>
            <person name="Oliveira M.M."/>
            <person name="Ricardo C.P."/>
            <person name="Goncalves S."/>
        </authorList>
    </citation>
    <scope>NUCLEOTIDE SEQUENCE [LARGE SCALE GENOMIC DNA]</scope>
    <source>
        <strain evidence="9">cv. HL8</strain>
    </source>
</reference>
<dbReference type="GO" id="GO:0012505">
    <property type="term" value="C:endomembrane system"/>
    <property type="evidence" value="ECO:0007669"/>
    <property type="project" value="UniProtKB-SubCell"/>
</dbReference>
<dbReference type="EMBL" id="PKMF04000137">
    <property type="protein sequence ID" value="KAK7847650.1"/>
    <property type="molecule type" value="Genomic_DNA"/>
</dbReference>
<evidence type="ECO:0000313" key="9">
    <source>
        <dbReference type="Proteomes" id="UP000237347"/>
    </source>
</evidence>
<keyword evidence="7" id="KW-0961">Cell wall biogenesis/degradation</keyword>
<evidence type="ECO:0000256" key="2">
    <source>
        <dbReference type="ARBA" id="ARBA00022676"/>
    </source>
</evidence>
<evidence type="ECO:0000256" key="1">
    <source>
        <dbReference type="ARBA" id="ARBA00004308"/>
    </source>
</evidence>
<dbReference type="GO" id="GO:0030244">
    <property type="term" value="P:cellulose biosynthetic process"/>
    <property type="evidence" value="ECO:0007669"/>
    <property type="project" value="InterPro"/>
</dbReference>
<keyword evidence="2" id="KW-0328">Glycosyltransferase</keyword>
<keyword evidence="4" id="KW-0812">Transmembrane</keyword>
<protein>
    <submittedName>
        <fullName evidence="8">Cellulose synthase-like protein e1</fullName>
    </submittedName>
</protein>
<keyword evidence="9" id="KW-1185">Reference proteome</keyword>
<keyword evidence="6" id="KW-0472">Membrane</keyword>
<dbReference type="GO" id="GO:0016020">
    <property type="term" value="C:membrane"/>
    <property type="evidence" value="ECO:0007669"/>
    <property type="project" value="InterPro"/>
</dbReference>
<sequence>MCTIHLNLLYTYLQKGLKYDCVVEDLLTGLAMQYRGWRSIYFNPKRKGFLGVAPTTLLQLLIQHKSWFEVNNYNTAFNP</sequence>
<dbReference type="AlphaFoldDB" id="A0AAW0L8L0"/>
<evidence type="ECO:0000313" key="8">
    <source>
        <dbReference type="EMBL" id="KAK7847650.1"/>
    </source>
</evidence>
<keyword evidence="3" id="KW-0808">Transferase</keyword>
<accession>A0AAW0L8L0</accession>
<name>A0AAW0L8L0_QUESU</name>
<evidence type="ECO:0000256" key="3">
    <source>
        <dbReference type="ARBA" id="ARBA00022679"/>
    </source>
</evidence>
<dbReference type="InterPro" id="IPR005150">
    <property type="entry name" value="Cellulose_synth"/>
</dbReference>
<dbReference type="Pfam" id="PF03552">
    <property type="entry name" value="Cellulose_synt"/>
    <property type="match status" value="1"/>
</dbReference>